<dbReference type="Gene3D" id="2.40.10.10">
    <property type="entry name" value="Trypsin-like serine proteases"/>
    <property type="match status" value="1"/>
</dbReference>
<protein>
    <recommendedName>
        <fullName evidence="8">Peptidase S1 domain-containing protein</fullName>
    </recommendedName>
</protein>
<dbReference type="InterPro" id="IPR050127">
    <property type="entry name" value="Serine_Proteases_S1"/>
</dbReference>
<keyword evidence="3 7" id="KW-0645">Protease</keyword>
<keyword evidence="5 7" id="KW-0720">Serine protease</keyword>
<evidence type="ECO:0000313" key="10">
    <source>
        <dbReference type="Proteomes" id="UP001153737"/>
    </source>
</evidence>
<reference evidence="9" key="2">
    <citation type="submission" date="2022-10" db="EMBL/GenBank/DDBJ databases">
        <authorList>
            <consortium name="ENA_rothamsted_submissions"/>
            <consortium name="culmorum"/>
            <person name="King R."/>
        </authorList>
    </citation>
    <scope>NUCLEOTIDE SEQUENCE</scope>
</reference>
<dbReference type="PROSITE" id="PS00134">
    <property type="entry name" value="TRYPSIN_HIS"/>
    <property type="match status" value="1"/>
</dbReference>
<evidence type="ECO:0000256" key="3">
    <source>
        <dbReference type="ARBA" id="ARBA00022670"/>
    </source>
</evidence>
<keyword evidence="10" id="KW-1185">Reference proteome</keyword>
<dbReference type="Proteomes" id="UP001153737">
    <property type="component" value="Chromosome 3"/>
</dbReference>
<reference evidence="9" key="1">
    <citation type="submission" date="2022-01" db="EMBL/GenBank/DDBJ databases">
        <authorList>
            <person name="King R."/>
        </authorList>
    </citation>
    <scope>NUCLEOTIDE SEQUENCE</scope>
</reference>
<dbReference type="PROSITE" id="PS50240">
    <property type="entry name" value="TRYPSIN_DOM"/>
    <property type="match status" value="1"/>
</dbReference>
<keyword evidence="4 7" id="KW-0378">Hydrolase</keyword>
<comment type="subcellular location">
    <subcellularLocation>
        <location evidence="1">Secreted</location>
        <location evidence="1">Extracellular space</location>
    </subcellularLocation>
</comment>
<dbReference type="FunFam" id="2.40.10.10:FF:000036">
    <property type="entry name" value="Trypsin beta"/>
    <property type="match status" value="1"/>
</dbReference>
<dbReference type="CDD" id="cd00190">
    <property type="entry name" value="Tryp_SPc"/>
    <property type="match status" value="1"/>
</dbReference>
<proteinExistence type="predicted"/>
<evidence type="ECO:0000256" key="1">
    <source>
        <dbReference type="ARBA" id="ARBA00004239"/>
    </source>
</evidence>
<evidence type="ECO:0000259" key="8">
    <source>
        <dbReference type="PROSITE" id="PS50240"/>
    </source>
</evidence>
<organism evidence="9 10">
    <name type="scientific">Phaedon cochleariae</name>
    <name type="common">Mustard beetle</name>
    <dbReference type="NCBI Taxonomy" id="80249"/>
    <lineage>
        <taxon>Eukaryota</taxon>
        <taxon>Metazoa</taxon>
        <taxon>Ecdysozoa</taxon>
        <taxon>Arthropoda</taxon>
        <taxon>Hexapoda</taxon>
        <taxon>Insecta</taxon>
        <taxon>Pterygota</taxon>
        <taxon>Neoptera</taxon>
        <taxon>Endopterygota</taxon>
        <taxon>Coleoptera</taxon>
        <taxon>Polyphaga</taxon>
        <taxon>Cucujiformia</taxon>
        <taxon>Chrysomeloidea</taxon>
        <taxon>Chrysomelidae</taxon>
        <taxon>Chrysomelinae</taxon>
        <taxon>Chrysomelini</taxon>
        <taxon>Phaedon</taxon>
    </lineage>
</organism>
<dbReference type="PRINTS" id="PR00722">
    <property type="entry name" value="CHYMOTRYPSIN"/>
</dbReference>
<dbReference type="InterPro" id="IPR001254">
    <property type="entry name" value="Trypsin_dom"/>
</dbReference>
<keyword evidence="6" id="KW-1015">Disulfide bond</keyword>
<dbReference type="GO" id="GO:0004252">
    <property type="term" value="F:serine-type endopeptidase activity"/>
    <property type="evidence" value="ECO:0007669"/>
    <property type="project" value="InterPro"/>
</dbReference>
<keyword evidence="2" id="KW-0964">Secreted</keyword>
<dbReference type="InterPro" id="IPR018114">
    <property type="entry name" value="TRYPSIN_HIS"/>
</dbReference>
<gene>
    <name evidence="9" type="ORF">PHAECO_LOCUS7095</name>
</gene>
<name>A0A9P0DNC7_PHACE</name>
<dbReference type="Pfam" id="PF00089">
    <property type="entry name" value="Trypsin"/>
    <property type="match status" value="1"/>
</dbReference>
<evidence type="ECO:0000256" key="5">
    <source>
        <dbReference type="ARBA" id="ARBA00022825"/>
    </source>
</evidence>
<sequence>MSPIRHSSVNVLLISIISQLTIEIPLPNEITLNSNKKSHQSVMKNNSANISNSQEDLRIINGLQCHDYSFVVSIRRPMANYNPEDATSTSQHICGGSLIQPEWILTAAHCFRNKSLVVIVGLDHEYGFPKPVAVRVKRNEVHIHPDYNGNRNDIALMKLKESVENVGYVTLPSGAILEDFSTICSRALVMGWGLTSYKGSSSKVLNCARVPIISLALCRDLYVHLDLVDTEICAFDSYGGVDACNGDSGGPLLCRSVQYGIISWGVGCGVSPGVYTRVDRYLEFIDQVLGVSSQEMLEGYVLVIVLFMVVALT</sequence>
<dbReference type="EMBL" id="OU896709">
    <property type="protein sequence ID" value="CAH1159751.1"/>
    <property type="molecule type" value="Genomic_DNA"/>
</dbReference>
<feature type="domain" description="Peptidase S1" evidence="8">
    <location>
        <begin position="59"/>
        <end position="290"/>
    </location>
</feature>
<dbReference type="InterPro" id="IPR033116">
    <property type="entry name" value="TRYPSIN_SER"/>
</dbReference>
<dbReference type="InterPro" id="IPR001314">
    <property type="entry name" value="Peptidase_S1A"/>
</dbReference>
<dbReference type="PANTHER" id="PTHR24264:SF65">
    <property type="entry name" value="SRCR DOMAIN-CONTAINING PROTEIN"/>
    <property type="match status" value="1"/>
</dbReference>
<dbReference type="SUPFAM" id="SSF50494">
    <property type="entry name" value="Trypsin-like serine proteases"/>
    <property type="match status" value="1"/>
</dbReference>
<evidence type="ECO:0000313" key="9">
    <source>
        <dbReference type="EMBL" id="CAH1159751.1"/>
    </source>
</evidence>
<dbReference type="AlphaFoldDB" id="A0A9P0DNC7"/>
<dbReference type="SMART" id="SM00020">
    <property type="entry name" value="Tryp_SPc"/>
    <property type="match status" value="1"/>
</dbReference>
<dbReference type="GO" id="GO:0005615">
    <property type="term" value="C:extracellular space"/>
    <property type="evidence" value="ECO:0007669"/>
    <property type="project" value="TreeGrafter"/>
</dbReference>
<evidence type="ECO:0000256" key="4">
    <source>
        <dbReference type="ARBA" id="ARBA00022801"/>
    </source>
</evidence>
<dbReference type="GO" id="GO:0006508">
    <property type="term" value="P:proteolysis"/>
    <property type="evidence" value="ECO:0007669"/>
    <property type="project" value="UniProtKB-KW"/>
</dbReference>
<accession>A0A9P0DNC7</accession>
<dbReference type="InterPro" id="IPR009003">
    <property type="entry name" value="Peptidase_S1_PA"/>
</dbReference>
<dbReference type="FunFam" id="2.40.10.10:FF:000068">
    <property type="entry name" value="transmembrane protease serine 2"/>
    <property type="match status" value="1"/>
</dbReference>
<dbReference type="PROSITE" id="PS00135">
    <property type="entry name" value="TRYPSIN_SER"/>
    <property type="match status" value="1"/>
</dbReference>
<dbReference type="InterPro" id="IPR043504">
    <property type="entry name" value="Peptidase_S1_PA_chymotrypsin"/>
</dbReference>
<evidence type="ECO:0000256" key="6">
    <source>
        <dbReference type="ARBA" id="ARBA00023157"/>
    </source>
</evidence>
<evidence type="ECO:0000256" key="7">
    <source>
        <dbReference type="RuleBase" id="RU363034"/>
    </source>
</evidence>
<dbReference type="PANTHER" id="PTHR24264">
    <property type="entry name" value="TRYPSIN-RELATED"/>
    <property type="match status" value="1"/>
</dbReference>
<evidence type="ECO:0000256" key="2">
    <source>
        <dbReference type="ARBA" id="ARBA00022525"/>
    </source>
</evidence>